<dbReference type="SMART" id="SM00419">
    <property type="entry name" value="HTH_CRP"/>
    <property type="match status" value="1"/>
</dbReference>
<dbReference type="NCBIfam" id="NF033788">
    <property type="entry name" value="HTH_metalloreg"/>
    <property type="match status" value="1"/>
</dbReference>
<accession>A0A3M8C2B9</accession>
<dbReference type="OrthoDB" id="529288at2"/>
<name>A0A3M8C2B9_9BACL</name>
<dbReference type="GO" id="GO:0003700">
    <property type="term" value="F:DNA-binding transcription factor activity"/>
    <property type="evidence" value="ECO:0007669"/>
    <property type="project" value="InterPro"/>
</dbReference>
<dbReference type="SMART" id="SM00418">
    <property type="entry name" value="HTH_ARSR"/>
    <property type="match status" value="1"/>
</dbReference>
<dbReference type="InterPro" id="IPR036388">
    <property type="entry name" value="WH-like_DNA-bd_sf"/>
</dbReference>
<dbReference type="PANTHER" id="PTHR33154">
    <property type="entry name" value="TRANSCRIPTIONAL REGULATOR, ARSR FAMILY"/>
    <property type="match status" value="1"/>
</dbReference>
<dbReference type="GO" id="GO:0003677">
    <property type="term" value="F:DNA binding"/>
    <property type="evidence" value="ECO:0007669"/>
    <property type="project" value="UniProtKB-KW"/>
</dbReference>
<feature type="domain" description="HTH arsR-type" evidence="4">
    <location>
        <begin position="1"/>
        <end position="92"/>
    </location>
</feature>
<evidence type="ECO:0000256" key="3">
    <source>
        <dbReference type="ARBA" id="ARBA00023163"/>
    </source>
</evidence>
<dbReference type="RefSeq" id="WP_122910475.1">
    <property type="nucleotide sequence ID" value="NZ_CBCSBE010000015.1"/>
</dbReference>
<dbReference type="Gene3D" id="1.10.10.10">
    <property type="entry name" value="Winged helix-like DNA-binding domain superfamily/Winged helix DNA-binding domain"/>
    <property type="match status" value="1"/>
</dbReference>
<dbReference type="AlphaFoldDB" id="A0A3M8C2B9"/>
<evidence type="ECO:0000256" key="2">
    <source>
        <dbReference type="ARBA" id="ARBA00023125"/>
    </source>
</evidence>
<dbReference type="InterPro" id="IPR036390">
    <property type="entry name" value="WH_DNA-bd_sf"/>
</dbReference>
<dbReference type="PRINTS" id="PR00778">
    <property type="entry name" value="HTHARSR"/>
</dbReference>
<organism evidence="5 6">
    <name type="scientific">Brevibacillus invocatus</name>
    <dbReference type="NCBI Taxonomy" id="173959"/>
    <lineage>
        <taxon>Bacteria</taxon>
        <taxon>Bacillati</taxon>
        <taxon>Bacillota</taxon>
        <taxon>Bacilli</taxon>
        <taxon>Bacillales</taxon>
        <taxon>Paenibacillaceae</taxon>
        <taxon>Brevibacillus</taxon>
    </lineage>
</organism>
<dbReference type="Pfam" id="PF01022">
    <property type="entry name" value="HTH_5"/>
    <property type="match status" value="1"/>
</dbReference>
<keyword evidence="3" id="KW-0804">Transcription</keyword>
<proteinExistence type="predicted"/>
<keyword evidence="6" id="KW-1185">Reference proteome</keyword>
<evidence type="ECO:0000259" key="4">
    <source>
        <dbReference type="PROSITE" id="PS50987"/>
    </source>
</evidence>
<dbReference type="InterPro" id="IPR012318">
    <property type="entry name" value="HTH_CRP"/>
</dbReference>
<keyword evidence="1" id="KW-0805">Transcription regulation</keyword>
<dbReference type="InterPro" id="IPR011991">
    <property type="entry name" value="ArsR-like_HTH"/>
</dbReference>
<evidence type="ECO:0000313" key="6">
    <source>
        <dbReference type="Proteomes" id="UP000282028"/>
    </source>
</evidence>
<dbReference type="Proteomes" id="UP000282028">
    <property type="component" value="Unassembled WGS sequence"/>
</dbReference>
<dbReference type="InterPro" id="IPR051081">
    <property type="entry name" value="HTH_MetalResp_TranReg"/>
</dbReference>
<dbReference type="PROSITE" id="PS50987">
    <property type="entry name" value="HTH_ARSR_2"/>
    <property type="match status" value="1"/>
</dbReference>
<dbReference type="SUPFAM" id="SSF46785">
    <property type="entry name" value="Winged helix' DNA-binding domain"/>
    <property type="match status" value="1"/>
</dbReference>
<reference evidence="5 6" key="1">
    <citation type="submission" date="2018-10" db="EMBL/GenBank/DDBJ databases">
        <title>Phylogenomics of Brevibacillus.</title>
        <authorList>
            <person name="Dunlap C."/>
        </authorList>
    </citation>
    <scope>NUCLEOTIDE SEQUENCE [LARGE SCALE GENOMIC DNA]</scope>
    <source>
        <strain evidence="5 6">JCM 12215</strain>
    </source>
</reference>
<dbReference type="CDD" id="cd00090">
    <property type="entry name" value="HTH_ARSR"/>
    <property type="match status" value="1"/>
</dbReference>
<gene>
    <name evidence="5" type="ORF">EDM52_18720</name>
</gene>
<protein>
    <submittedName>
        <fullName evidence="5">DUF2087 domain-containing protein</fullName>
    </submittedName>
</protein>
<sequence length="214" mass="24685">MQLDQLVSFYKAMGDTTRVRILAILANGPLHGQALAGKLGVTPPTITHHMAKLREAGLVYERRDKNTVYFYLHEANVKRQSQAIVGVLDRAKSGAGDSLFADTDAETRGERGEENKMAVESIQVIRSFFTAEGKLKQIPAQRKKKLIVFEHIVRGLKKGHKYTEKEISDYIRQFHEDYATIRREFIMNHYMYREDGVYELNPEEMWAKPENQRK</sequence>
<comment type="caution">
    <text evidence="5">The sequence shown here is derived from an EMBL/GenBank/DDBJ whole genome shotgun (WGS) entry which is preliminary data.</text>
</comment>
<dbReference type="PANTHER" id="PTHR33154:SF33">
    <property type="entry name" value="TRANSCRIPTIONAL REPRESSOR SDPR"/>
    <property type="match status" value="1"/>
</dbReference>
<evidence type="ECO:0000256" key="1">
    <source>
        <dbReference type="ARBA" id="ARBA00023015"/>
    </source>
</evidence>
<evidence type="ECO:0000313" key="5">
    <source>
        <dbReference type="EMBL" id="RNB69507.1"/>
    </source>
</evidence>
<dbReference type="EMBL" id="RHHR01000037">
    <property type="protein sequence ID" value="RNB69507.1"/>
    <property type="molecule type" value="Genomic_DNA"/>
</dbReference>
<dbReference type="InterPro" id="IPR001845">
    <property type="entry name" value="HTH_ArsR_DNA-bd_dom"/>
</dbReference>
<dbReference type="Pfam" id="PF09860">
    <property type="entry name" value="DUF2087"/>
    <property type="match status" value="1"/>
</dbReference>
<keyword evidence="2" id="KW-0238">DNA-binding</keyword>
<dbReference type="InterPro" id="IPR018656">
    <property type="entry name" value="DUF2087"/>
</dbReference>